<dbReference type="GO" id="GO:0016787">
    <property type="term" value="F:hydrolase activity"/>
    <property type="evidence" value="ECO:0007669"/>
    <property type="project" value="UniProtKB-KW"/>
</dbReference>
<sequence length="157" mass="17767">MTKVKELSAGILFFTKEHHLFMGRVTGSGLAGKGHRWDIPKGHVEEGETVLQAAVRECTEETSFEKYNPGALVDLGRHDYAPNKDIHLFVYPFAVEVEDFKGCVCTAQHTGEDGVSFPELDAFAFIQPRMWNYVMGPSLYNVMQKLYGKEIHEANWK</sequence>
<dbReference type="Proteomes" id="UP000250157">
    <property type="component" value="Segment"/>
</dbReference>
<evidence type="ECO:0000313" key="3">
    <source>
        <dbReference type="Proteomes" id="UP000250157"/>
    </source>
</evidence>
<dbReference type="RefSeq" id="YP_010090834.1">
    <property type="nucleotide sequence ID" value="NC_055721.1"/>
</dbReference>
<name>A0A2Z5ZCH9_9CAUD</name>
<evidence type="ECO:0000259" key="1">
    <source>
        <dbReference type="PROSITE" id="PS51462"/>
    </source>
</evidence>
<dbReference type="Gene3D" id="3.90.79.10">
    <property type="entry name" value="Nucleoside Triphosphate Pyrophosphohydrolase"/>
    <property type="match status" value="1"/>
</dbReference>
<evidence type="ECO:0000313" key="2">
    <source>
        <dbReference type="EMBL" id="BBC78187.1"/>
    </source>
</evidence>
<dbReference type="InterPro" id="IPR000086">
    <property type="entry name" value="NUDIX_hydrolase_dom"/>
</dbReference>
<dbReference type="GeneID" id="65108326"/>
<protein>
    <submittedName>
        <fullName evidence="2">NTP pyrophosphohydrolases</fullName>
    </submittedName>
</protein>
<keyword evidence="3" id="KW-1185">Reference proteome</keyword>
<dbReference type="InterPro" id="IPR015797">
    <property type="entry name" value="NUDIX_hydrolase-like_dom_sf"/>
</dbReference>
<dbReference type="KEGG" id="vg:65108326"/>
<keyword evidence="2" id="KW-0378">Hydrolase</keyword>
<dbReference type="EMBL" id="LC371242">
    <property type="protein sequence ID" value="BBC78187.1"/>
    <property type="molecule type" value="Genomic_DNA"/>
</dbReference>
<reference evidence="2 3" key="1">
    <citation type="submission" date="2018-02" db="EMBL/GenBank/DDBJ databases">
        <title>Full genome sequencing of a novel polyvalent bacteriophage as one of T4-Family member.</title>
        <authorList>
            <person name="Kawasaki T."/>
            <person name="Saad A.M."/>
            <person name="Yamada T."/>
        </authorList>
    </citation>
    <scope>NUCLEOTIDE SEQUENCE [LARGE SCALE GENOMIC DNA]</scope>
    <source>
        <strain evidence="2 3">EcS1</strain>
    </source>
</reference>
<accession>A0A2Z5ZCH9</accession>
<organism evidence="2 3">
    <name type="scientific">Escherichia phage EcS1</name>
    <dbReference type="NCBI Taxonomy" id="2083276"/>
    <lineage>
        <taxon>Viruses</taxon>
        <taxon>Duplodnaviria</taxon>
        <taxon>Heunggongvirae</taxon>
        <taxon>Uroviricota</taxon>
        <taxon>Caudoviricetes</taxon>
        <taxon>Pantevenvirales</taxon>
        <taxon>Straboviridae</taxon>
        <taxon>Tevenvirinae</taxon>
        <taxon>Kagamiyamavirus</taxon>
        <taxon>Kagamiyamavirus ecs1</taxon>
    </lineage>
</organism>
<feature type="domain" description="Nudix hydrolase" evidence="1">
    <location>
        <begin position="4"/>
        <end position="141"/>
    </location>
</feature>
<dbReference type="CDD" id="cd02883">
    <property type="entry name" value="NUDIX_Hydrolase"/>
    <property type="match status" value="1"/>
</dbReference>
<proteinExistence type="predicted"/>
<dbReference type="Pfam" id="PF00293">
    <property type="entry name" value="NUDIX"/>
    <property type="match status" value="1"/>
</dbReference>
<dbReference type="PROSITE" id="PS51462">
    <property type="entry name" value="NUDIX"/>
    <property type="match status" value="1"/>
</dbReference>
<dbReference type="SUPFAM" id="SSF55811">
    <property type="entry name" value="Nudix"/>
    <property type="match status" value="1"/>
</dbReference>